<proteinExistence type="predicted"/>
<dbReference type="EMBL" id="GBXM01054945">
    <property type="protein sequence ID" value="JAH53632.1"/>
    <property type="molecule type" value="Transcribed_RNA"/>
</dbReference>
<dbReference type="AlphaFoldDB" id="A0A0E9TJH6"/>
<protein>
    <submittedName>
        <fullName evidence="2">Uncharacterized protein</fullName>
    </submittedName>
</protein>
<evidence type="ECO:0000313" key="2">
    <source>
        <dbReference type="EMBL" id="JAH53632.1"/>
    </source>
</evidence>
<evidence type="ECO:0000256" key="1">
    <source>
        <dbReference type="SAM" id="MobiDB-lite"/>
    </source>
</evidence>
<feature type="region of interest" description="Disordered" evidence="1">
    <location>
        <begin position="15"/>
        <end position="38"/>
    </location>
</feature>
<organism evidence="2">
    <name type="scientific">Anguilla anguilla</name>
    <name type="common">European freshwater eel</name>
    <name type="synonym">Muraena anguilla</name>
    <dbReference type="NCBI Taxonomy" id="7936"/>
    <lineage>
        <taxon>Eukaryota</taxon>
        <taxon>Metazoa</taxon>
        <taxon>Chordata</taxon>
        <taxon>Craniata</taxon>
        <taxon>Vertebrata</taxon>
        <taxon>Euteleostomi</taxon>
        <taxon>Actinopterygii</taxon>
        <taxon>Neopterygii</taxon>
        <taxon>Teleostei</taxon>
        <taxon>Anguilliformes</taxon>
        <taxon>Anguillidae</taxon>
        <taxon>Anguilla</taxon>
    </lineage>
</organism>
<reference evidence="2" key="1">
    <citation type="submission" date="2014-11" db="EMBL/GenBank/DDBJ databases">
        <authorList>
            <person name="Amaro Gonzalez C."/>
        </authorList>
    </citation>
    <scope>NUCLEOTIDE SEQUENCE</scope>
</reference>
<sequence length="65" mass="7397">MGNISRRIFCSVGNVNTHKHTHTGTRENTHKRAHPQRAPFKRAPVLFMAVHPKHPNSDFVESLSL</sequence>
<accession>A0A0E9TJH6</accession>
<name>A0A0E9TJH6_ANGAN</name>
<reference evidence="2" key="2">
    <citation type="journal article" date="2015" name="Fish Shellfish Immunol.">
        <title>Early steps in the European eel (Anguilla anguilla)-Vibrio vulnificus interaction in the gills: Role of the RtxA13 toxin.</title>
        <authorList>
            <person name="Callol A."/>
            <person name="Pajuelo D."/>
            <person name="Ebbesson L."/>
            <person name="Teles M."/>
            <person name="MacKenzie S."/>
            <person name="Amaro C."/>
        </authorList>
    </citation>
    <scope>NUCLEOTIDE SEQUENCE</scope>
</reference>